<organism evidence="5 6">
    <name type="scientific">Novibacillus thermophilus</name>
    <dbReference type="NCBI Taxonomy" id="1471761"/>
    <lineage>
        <taxon>Bacteria</taxon>
        <taxon>Bacillati</taxon>
        <taxon>Bacillota</taxon>
        <taxon>Bacilli</taxon>
        <taxon>Bacillales</taxon>
        <taxon>Thermoactinomycetaceae</taxon>
        <taxon>Novibacillus</taxon>
    </lineage>
</organism>
<dbReference type="SUPFAM" id="SSF50249">
    <property type="entry name" value="Nucleic acid-binding proteins"/>
    <property type="match status" value="2"/>
</dbReference>
<dbReference type="Gene3D" id="2.40.50.140">
    <property type="entry name" value="Nucleic acid-binding proteins"/>
    <property type="match status" value="2"/>
</dbReference>
<dbReference type="EMBL" id="CP019699">
    <property type="protein sequence ID" value="AQS55680.1"/>
    <property type="molecule type" value="Genomic_DNA"/>
</dbReference>
<keyword evidence="6" id="KW-1185">Reference proteome</keyword>
<evidence type="ECO:0000256" key="1">
    <source>
        <dbReference type="ARBA" id="ARBA00006767"/>
    </source>
</evidence>
<dbReference type="GO" id="GO:0022627">
    <property type="term" value="C:cytosolic small ribosomal subunit"/>
    <property type="evidence" value="ECO:0007669"/>
    <property type="project" value="TreeGrafter"/>
</dbReference>
<dbReference type="GO" id="GO:0006412">
    <property type="term" value="P:translation"/>
    <property type="evidence" value="ECO:0007669"/>
    <property type="project" value="TreeGrafter"/>
</dbReference>
<keyword evidence="3" id="KW-0687">Ribonucleoprotein</keyword>
<dbReference type="AlphaFoldDB" id="A0A1U9K6N7"/>
<feature type="domain" description="S1 motif" evidence="4">
    <location>
        <begin position="131"/>
        <end position="199"/>
    </location>
</feature>
<dbReference type="PANTHER" id="PTHR10724">
    <property type="entry name" value="30S RIBOSOMAL PROTEIN S1"/>
    <property type="match status" value="1"/>
</dbReference>
<evidence type="ECO:0000259" key="4">
    <source>
        <dbReference type="PROSITE" id="PS50126"/>
    </source>
</evidence>
<dbReference type="GO" id="GO:0003729">
    <property type="term" value="F:mRNA binding"/>
    <property type="evidence" value="ECO:0007669"/>
    <property type="project" value="TreeGrafter"/>
</dbReference>
<dbReference type="InterPro" id="IPR050437">
    <property type="entry name" value="Ribos_protein_bS1-like"/>
</dbReference>
<dbReference type="PROSITE" id="PS50126">
    <property type="entry name" value="S1"/>
    <property type="match status" value="1"/>
</dbReference>
<evidence type="ECO:0000313" key="5">
    <source>
        <dbReference type="EMBL" id="AQS55680.1"/>
    </source>
</evidence>
<dbReference type="SMART" id="SM00316">
    <property type="entry name" value="S1"/>
    <property type="match status" value="2"/>
</dbReference>
<reference evidence="5 6" key="1">
    <citation type="journal article" date="2015" name="Int. J. Syst. Evol. Microbiol.">
        <title>Novibacillus thermophilus gen. nov., sp. nov., a Gram-staining-negative and moderately thermophilic member of the family Thermoactinomycetaceae.</title>
        <authorList>
            <person name="Yang G."/>
            <person name="Chen J."/>
            <person name="Zhou S."/>
        </authorList>
    </citation>
    <scope>NUCLEOTIDE SEQUENCE [LARGE SCALE GENOMIC DNA]</scope>
    <source>
        <strain evidence="5 6">SG-1</strain>
    </source>
</reference>
<dbReference type="GO" id="GO:0003735">
    <property type="term" value="F:structural constituent of ribosome"/>
    <property type="evidence" value="ECO:0007669"/>
    <property type="project" value="TreeGrafter"/>
</dbReference>
<dbReference type="OrthoDB" id="9793609at2"/>
<gene>
    <name evidence="5" type="ORF">B0W44_07645</name>
</gene>
<dbReference type="Proteomes" id="UP000188603">
    <property type="component" value="Chromosome"/>
</dbReference>
<accession>A0A1U9K6N7</accession>
<sequence>MMTTKVLQETDVTLKVVHESDEDVREQQLKEAWEKVYGARQNNSVLINPLSGIEQVQGKTVGVVMIDNLIKGIIPLEHSGCENARQLSRLIGQDVYFKVTALDRESRQFAASIQAGVEHVQGLTWDQLQEGMKVEARITDVYMKRMVLDIGAIPVTLPAEEVSHGWIDDLRGEFKRGERIQVRVTELDKEEKKLTVSRKAALPSPWPDCMQRYVEGGIYPGTVSGKEEYGTFVNLEPGVDCLAPHTHPRVGTVGKGDNVFVRVRHVDPMKQRISGRIVRRL</sequence>
<dbReference type="InterPro" id="IPR003029">
    <property type="entry name" value="S1_domain"/>
</dbReference>
<dbReference type="PANTHER" id="PTHR10724:SF7">
    <property type="entry name" value="SMALL RIBOSOMAL SUBUNIT PROTEIN BS1C"/>
    <property type="match status" value="1"/>
</dbReference>
<dbReference type="RefSeq" id="WP_077719547.1">
    <property type="nucleotide sequence ID" value="NZ_CP019699.1"/>
</dbReference>
<dbReference type="InterPro" id="IPR012340">
    <property type="entry name" value="NA-bd_OB-fold"/>
</dbReference>
<name>A0A1U9K6N7_9BACL</name>
<evidence type="ECO:0000256" key="2">
    <source>
        <dbReference type="ARBA" id="ARBA00022980"/>
    </source>
</evidence>
<proteinExistence type="inferred from homology"/>
<dbReference type="STRING" id="1471761.B0W44_07645"/>
<dbReference type="KEGG" id="ntr:B0W44_07645"/>
<dbReference type="Pfam" id="PF00575">
    <property type="entry name" value="S1"/>
    <property type="match status" value="1"/>
</dbReference>
<keyword evidence="2" id="KW-0689">Ribosomal protein</keyword>
<protein>
    <recommendedName>
        <fullName evidence="4">S1 motif domain-containing protein</fullName>
    </recommendedName>
</protein>
<evidence type="ECO:0000256" key="3">
    <source>
        <dbReference type="ARBA" id="ARBA00023274"/>
    </source>
</evidence>
<evidence type="ECO:0000313" key="6">
    <source>
        <dbReference type="Proteomes" id="UP000188603"/>
    </source>
</evidence>
<comment type="similarity">
    <text evidence="1">Belongs to the bacterial ribosomal protein bS1 family.</text>
</comment>